<dbReference type="GO" id="GO:0050909">
    <property type="term" value="P:sensory perception of taste"/>
    <property type="evidence" value="ECO:0007669"/>
    <property type="project" value="InterPro"/>
</dbReference>
<comment type="caution">
    <text evidence="6">The sequence shown here is derived from an EMBL/GenBank/DDBJ whole genome shotgun (WGS) entry which is preliminary data.</text>
</comment>
<dbReference type="AlphaFoldDB" id="A0AAV4NTT6"/>
<keyword evidence="4" id="KW-1133">Transmembrane helix</keyword>
<accession>A0AAV4NTT6</accession>
<evidence type="ECO:0000256" key="3">
    <source>
        <dbReference type="ARBA" id="ARBA00022692"/>
    </source>
</evidence>
<evidence type="ECO:0000256" key="5">
    <source>
        <dbReference type="ARBA" id="ARBA00023136"/>
    </source>
</evidence>
<evidence type="ECO:0008006" key="8">
    <source>
        <dbReference type="Google" id="ProtNLM"/>
    </source>
</evidence>
<keyword evidence="5" id="KW-0472">Membrane</keyword>
<dbReference type="Pfam" id="PF08395">
    <property type="entry name" value="7tm_7"/>
    <property type="match status" value="1"/>
</dbReference>
<organism evidence="6 7">
    <name type="scientific">Caerostris extrusa</name>
    <name type="common">Bark spider</name>
    <name type="synonym">Caerostris bankana</name>
    <dbReference type="NCBI Taxonomy" id="172846"/>
    <lineage>
        <taxon>Eukaryota</taxon>
        <taxon>Metazoa</taxon>
        <taxon>Ecdysozoa</taxon>
        <taxon>Arthropoda</taxon>
        <taxon>Chelicerata</taxon>
        <taxon>Arachnida</taxon>
        <taxon>Araneae</taxon>
        <taxon>Araneomorphae</taxon>
        <taxon>Entelegynae</taxon>
        <taxon>Araneoidea</taxon>
        <taxon>Araneidae</taxon>
        <taxon>Caerostris</taxon>
    </lineage>
</organism>
<dbReference type="InterPro" id="IPR013604">
    <property type="entry name" value="7TM_chemorcpt"/>
</dbReference>
<keyword evidence="7" id="KW-1185">Reference proteome</keyword>
<dbReference type="GO" id="GO:0005886">
    <property type="term" value="C:plasma membrane"/>
    <property type="evidence" value="ECO:0007669"/>
    <property type="project" value="UniProtKB-SubCell"/>
</dbReference>
<evidence type="ECO:0000256" key="4">
    <source>
        <dbReference type="ARBA" id="ARBA00022989"/>
    </source>
</evidence>
<reference evidence="6 7" key="1">
    <citation type="submission" date="2021-06" db="EMBL/GenBank/DDBJ databases">
        <title>Caerostris extrusa draft genome.</title>
        <authorList>
            <person name="Kono N."/>
            <person name="Arakawa K."/>
        </authorList>
    </citation>
    <scope>NUCLEOTIDE SEQUENCE [LARGE SCALE GENOMIC DNA]</scope>
</reference>
<dbReference type="EMBL" id="BPLR01021269">
    <property type="protein sequence ID" value="GIX87829.1"/>
    <property type="molecule type" value="Genomic_DNA"/>
</dbReference>
<protein>
    <recommendedName>
        <fullName evidence="8">Gustatory receptor</fullName>
    </recommendedName>
</protein>
<proteinExistence type="predicted"/>
<dbReference type="Proteomes" id="UP001054945">
    <property type="component" value="Unassembled WGS sequence"/>
</dbReference>
<gene>
    <name evidence="6" type="primary">AVEN_125634_1</name>
    <name evidence="6" type="ORF">CEXT_150851</name>
</gene>
<keyword evidence="2" id="KW-1003">Cell membrane</keyword>
<comment type="subcellular location">
    <subcellularLocation>
        <location evidence="1">Cell membrane</location>
        <topology evidence="1">Multi-pass membrane protein</topology>
    </subcellularLocation>
</comment>
<evidence type="ECO:0000313" key="6">
    <source>
        <dbReference type="EMBL" id="GIX87829.1"/>
    </source>
</evidence>
<evidence type="ECO:0000313" key="7">
    <source>
        <dbReference type="Proteomes" id="UP001054945"/>
    </source>
</evidence>
<keyword evidence="3" id="KW-0812">Transmembrane</keyword>
<evidence type="ECO:0000256" key="2">
    <source>
        <dbReference type="ARBA" id="ARBA00022475"/>
    </source>
</evidence>
<sequence length="115" mass="13196">MFNTTNFSSLQLIVRAPMYFVIFMWSTSNFMKVTLAGSKLIDIGEKWRLLQMDIVKNCTKKKPNRSEEFQYLLLFIKDSKLDLAFTGGGMFQLNRSLILTMSSAILSYSVLAVTF</sequence>
<evidence type="ECO:0000256" key="1">
    <source>
        <dbReference type="ARBA" id="ARBA00004651"/>
    </source>
</evidence>
<name>A0AAV4NTT6_CAEEX</name>